<accession>A0ABQ0KTY2</accession>
<dbReference type="Proteomes" id="UP000815677">
    <property type="component" value="Unassembled WGS sequence"/>
</dbReference>
<dbReference type="InterPro" id="IPR013762">
    <property type="entry name" value="Integrase-like_cat_sf"/>
</dbReference>
<feature type="compositionally biased region" description="Low complexity" evidence="2">
    <location>
        <begin position="329"/>
        <end position="356"/>
    </location>
</feature>
<feature type="region of interest" description="Disordered" evidence="2">
    <location>
        <begin position="120"/>
        <end position="163"/>
    </location>
</feature>
<protein>
    <recommendedName>
        <fullName evidence="3">Tyr recombinase domain-containing protein</fullName>
    </recommendedName>
</protein>
<evidence type="ECO:0000256" key="1">
    <source>
        <dbReference type="ARBA" id="ARBA00023172"/>
    </source>
</evidence>
<dbReference type="InterPro" id="IPR011010">
    <property type="entry name" value="DNA_brk_join_enz"/>
</dbReference>
<feature type="compositionally biased region" description="Pro residues" evidence="2">
    <location>
        <begin position="152"/>
        <end position="163"/>
    </location>
</feature>
<gene>
    <name evidence="4" type="ORF">MCHLO_00036</name>
</gene>
<organism evidence="4 5">
    <name type="scientific">Mycena chlorophos</name>
    <name type="common">Agaric fungus</name>
    <name type="synonym">Agaricus chlorophos</name>
    <dbReference type="NCBI Taxonomy" id="658473"/>
    <lineage>
        <taxon>Eukaryota</taxon>
        <taxon>Fungi</taxon>
        <taxon>Dikarya</taxon>
        <taxon>Basidiomycota</taxon>
        <taxon>Agaricomycotina</taxon>
        <taxon>Agaricomycetes</taxon>
        <taxon>Agaricomycetidae</taxon>
        <taxon>Agaricales</taxon>
        <taxon>Marasmiineae</taxon>
        <taxon>Mycenaceae</taxon>
        <taxon>Mycena</taxon>
    </lineage>
</organism>
<evidence type="ECO:0000313" key="4">
    <source>
        <dbReference type="EMBL" id="GAT42317.1"/>
    </source>
</evidence>
<evidence type="ECO:0000256" key="2">
    <source>
        <dbReference type="SAM" id="MobiDB-lite"/>
    </source>
</evidence>
<evidence type="ECO:0000313" key="5">
    <source>
        <dbReference type="Proteomes" id="UP000815677"/>
    </source>
</evidence>
<feature type="region of interest" description="Disordered" evidence="2">
    <location>
        <begin position="283"/>
        <end position="388"/>
    </location>
</feature>
<reference evidence="4" key="1">
    <citation type="submission" date="2014-09" db="EMBL/GenBank/DDBJ databases">
        <title>Genome sequence of the luminous mushroom Mycena chlorophos for searching fungal bioluminescence genes.</title>
        <authorList>
            <person name="Tanaka Y."/>
            <person name="Kasuga D."/>
            <person name="Oba Y."/>
            <person name="Hase S."/>
            <person name="Sato K."/>
            <person name="Oba Y."/>
            <person name="Sakakibara Y."/>
        </authorList>
    </citation>
    <scope>NUCLEOTIDE SEQUENCE</scope>
</reference>
<dbReference type="EMBL" id="DF837725">
    <property type="protein sequence ID" value="GAT42317.1"/>
    <property type="molecule type" value="Genomic_DNA"/>
</dbReference>
<sequence length="836" mass="91075">MCSEADHDVASASVFAAAAAFSINVSLFVHDGGVASHPQAAVLARQSIDLGIKGLIPPHFRAARRRVGAPYDASAGQPSVDGPSSTHPQHVQDYRAVFQPLAARMRTARPPVPDLCLLPPMSKRPPSGLPSHAHSDPKRCRIGPVQSSTARPGPPTGPYPSPPAYYPLPGYPAHLAHPTALADANHGHQVAFAGPKGIGGSESAGWVGGYPLVVPGSQLPLGTTLMAWDGHITSPYASPTGIWGVATTPACTQAPRTQSATTTIGIAPTQRCPASHARRASPASSACSASSDASRSCSPSPISGTRSTVQTSPHPEPPPADTTPSNGQRSRSTSSPAAVSSAAASARSSQRSTLSARVEEVEDGDDEVPGPAHAPPMQAKTSHPNQRVEDWDKTVAAGACPDATEEEERIVVETDLGDFDDIMDRVEDIMNSTMNEFPDGDADDPLARMAHAIAKQSITDSTRQNHLHIIKAYILFHLRRDSKWNPTLVTEKTPRDITMYIAQKCGPVSEGYEGRKFSTAVSTRAALTLWYRSLRPNESLNEWRFDEVTEIWSVSLIDLAHEWLLMDILLLDRRGLPTRSPFVARFMVGLEKTKAKSGEISHSARALRLEDMHRLYERCIAIPANDLANAKTDRERDIATQAYRSGVIRYAAYLLAWLMLLRVDEVVNLEFENVDHIPKERKYFDVRPKTRKTAQTGVGHPWRLHGNDKDPRICPVRAMMRLAMVYDSSGVAWSGPMFLQVTAAGAIDQARPLTSSVLSRGLTKDLQKLGYGAWALYGTHSFRRGGCQYRVEVKGWPIAKVAAWGGWSLVEATTMFRYFYSPDDNHEMMHDYDRND</sequence>
<feature type="domain" description="Tyr recombinase" evidence="3">
    <location>
        <begin position="602"/>
        <end position="833"/>
    </location>
</feature>
<dbReference type="PROSITE" id="PS51898">
    <property type="entry name" value="TYR_RECOMBINASE"/>
    <property type="match status" value="1"/>
</dbReference>
<dbReference type="InterPro" id="IPR002104">
    <property type="entry name" value="Integrase_catalytic"/>
</dbReference>
<keyword evidence="1" id="KW-0233">DNA recombination</keyword>
<keyword evidence="5" id="KW-1185">Reference proteome</keyword>
<evidence type="ECO:0000259" key="3">
    <source>
        <dbReference type="PROSITE" id="PS51898"/>
    </source>
</evidence>
<proteinExistence type="predicted"/>
<dbReference type="Gene3D" id="1.10.443.10">
    <property type="entry name" value="Intergrase catalytic core"/>
    <property type="match status" value="1"/>
</dbReference>
<name>A0ABQ0KTY2_MYCCL</name>
<dbReference type="SUPFAM" id="SSF56349">
    <property type="entry name" value="DNA breaking-rejoining enzymes"/>
    <property type="match status" value="1"/>
</dbReference>
<feature type="compositionally biased region" description="Low complexity" evidence="2">
    <location>
        <begin position="283"/>
        <end position="303"/>
    </location>
</feature>